<evidence type="ECO:0000256" key="2">
    <source>
        <dbReference type="SAM" id="MobiDB-lite"/>
    </source>
</evidence>
<dbReference type="Pfam" id="PF12796">
    <property type="entry name" value="Ank_2"/>
    <property type="match status" value="2"/>
</dbReference>
<comment type="caution">
    <text evidence="3">The sequence shown here is derived from an EMBL/GenBank/DDBJ whole genome shotgun (WGS) entry which is preliminary data.</text>
</comment>
<sequence>MAEMTTFSVKHRYWNDALALTSWTIQEEPSNRISWTPHAQARPRRLRKVECREVLKPGQNTLPGIHIHGTACRCTQTQTENQLQDTLLAAKISALSRTLCTTTTSSSTTPRPPPTPYQNNPTRVKRSLSRSRLSPSTTSLLSTLTRLFSPSSPTSTPILPPPSLPLQADLCIGCADLDINKVARYLVPVPRDDTVPLPVNVDAPNHLGMTPLMAAVRSPAAAVRSKAHVEMVRFLVEGCGADVDGVRLDRVTGVGESVLSMACVVGAVEVVRFLVGRGAAAVNARLPSGRGIGSLKGVVVGKGQTALHVAVLADRPECVEVLVGEGKADVDAVFDAAEAEQEPGTGGGFKGLRGRTKSVSWERRGKGPRHPVSALHLAHGSYACTKVLLEAGANVGARDGHGRTPLHWAAEAGNADVVRLLVSAGADTSAASDDGTTALGAVVALLGRPDGKQGRAEVLRVLLGAESRIGRQEAEFVREKLVALQEWCAPMDGAVEDGDVLQEKGVLVR</sequence>
<dbReference type="PANTHER" id="PTHR24133">
    <property type="entry name" value="ANKYRIN DOMAIN-CONTAINING"/>
    <property type="match status" value="1"/>
</dbReference>
<feature type="repeat" description="ANK" evidence="1">
    <location>
        <begin position="302"/>
        <end position="326"/>
    </location>
</feature>
<dbReference type="PANTHER" id="PTHR24133:SF40">
    <property type="entry name" value="ANKYRIN REPEAT DOMAIN 44"/>
    <property type="match status" value="1"/>
</dbReference>
<protein>
    <submittedName>
        <fullName evidence="3">Serine/threonine-protein phosphatase 6 regulatory ankyrin repeat subunit C</fullName>
    </submittedName>
</protein>
<feature type="region of interest" description="Disordered" evidence="2">
    <location>
        <begin position="341"/>
        <end position="371"/>
    </location>
</feature>
<reference evidence="4" key="1">
    <citation type="journal article" date="2023" name="Mol. Phylogenet. Evol.">
        <title>Genome-scale phylogeny and comparative genomics of the fungal order Sordariales.</title>
        <authorList>
            <person name="Hensen N."/>
            <person name="Bonometti L."/>
            <person name="Westerberg I."/>
            <person name="Brannstrom I.O."/>
            <person name="Guillou S."/>
            <person name="Cros-Aarteil S."/>
            <person name="Calhoun S."/>
            <person name="Haridas S."/>
            <person name="Kuo A."/>
            <person name="Mondo S."/>
            <person name="Pangilinan J."/>
            <person name="Riley R."/>
            <person name="LaButti K."/>
            <person name="Andreopoulos B."/>
            <person name="Lipzen A."/>
            <person name="Chen C."/>
            <person name="Yan M."/>
            <person name="Daum C."/>
            <person name="Ng V."/>
            <person name="Clum A."/>
            <person name="Steindorff A."/>
            <person name="Ohm R.A."/>
            <person name="Martin F."/>
            <person name="Silar P."/>
            <person name="Natvig D.O."/>
            <person name="Lalanne C."/>
            <person name="Gautier V."/>
            <person name="Ament-Velasquez S.L."/>
            <person name="Kruys A."/>
            <person name="Hutchinson M.I."/>
            <person name="Powell A.J."/>
            <person name="Barry K."/>
            <person name="Miller A.N."/>
            <person name="Grigoriev I.V."/>
            <person name="Debuchy R."/>
            <person name="Gladieux P."/>
            <person name="Hiltunen Thoren M."/>
            <person name="Johannesson H."/>
        </authorList>
    </citation>
    <scope>NUCLEOTIDE SEQUENCE [LARGE SCALE GENOMIC DNA]</scope>
    <source>
        <strain evidence="4">CBS 284.82</strain>
    </source>
</reference>
<dbReference type="Gene3D" id="1.25.40.20">
    <property type="entry name" value="Ankyrin repeat-containing domain"/>
    <property type="match status" value="2"/>
</dbReference>
<keyword evidence="4" id="KW-1185">Reference proteome</keyword>
<dbReference type="SUPFAM" id="SSF48403">
    <property type="entry name" value="Ankyrin repeat"/>
    <property type="match status" value="1"/>
</dbReference>
<dbReference type="Proteomes" id="UP001303115">
    <property type="component" value="Unassembled WGS sequence"/>
</dbReference>
<proteinExistence type="predicted"/>
<evidence type="ECO:0000313" key="3">
    <source>
        <dbReference type="EMBL" id="KAK4033797.1"/>
    </source>
</evidence>
<feature type="region of interest" description="Disordered" evidence="2">
    <location>
        <begin position="101"/>
        <end position="137"/>
    </location>
</feature>
<dbReference type="PROSITE" id="PS50297">
    <property type="entry name" value="ANK_REP_REGION"/>
    <property type="match status" value="2"/>
</dbReference>
<evidence type="ECO:0000313" key="4">
    <source>
        <dbReference type="Proteomes" id="UP001303115"/>
    </source>
</evidence>
<dbReference type="InterPro" id="IPR036770">
    <property type="entry name" value="Ankyrin_rpt-contain_sf"/>
</dbReference>
<dbReference type="EMBL" id="MU854509">
    <property type="protein sequence ID" value="KAK4033797.1"/>
    <property type="molecule type" value="Genomic_DNA"/>
</dbReference>
<dbReference type="InterPro" id="IPR052391">
    <property type="entry name" value="E3_Ligase-Neurotoxin"/>
</dbReference>
<evidence type="ECO:0000256" key="1">
    <source>
        <dbReference type="PROSITE-ProRule" id="PRU00023"/>
    </source>
</evidence>
<dbReference type="InterPro" id="IPR002110">
    <property type="entry name" value="Ankyrin_rpt"/>
</dbReference>
<dbReference type="PROSITE" id="PS50088">
    <property type="entry name" value="ANK_REPEAT"/>
    <property type="match status" value="2"/>
</dbReference>
<organism evidence="3 4">
    <name type="scientific">Parachaetomium inaequale</name>
    <dbReference type="NCBI Taxonomy" id="2588326"/>
    <lineage>
        <taxon>Eukaryota</taxon>
        <taxon>Fungi</taxon>
        <taxon>Dikarya</taxon>
        <taxon>Ascomycota</taxon>
        <taxon>Pezizomycotina</taxon>
        <taxon>Sordariomycetes</taxon>
        <taxon>Sordariomycetidae</taxon>
        <taxon>Sordariales</taxon>
        <taxon>Chaetomiaceae</taxon>
        <taxon>Parachaetomium</taxon>
    </lineage>
</organism>
<keyword evidence="1" id="KW-0040">ANK repeat</keyword>
<dbReference type="AlphaFoldDB" id="A0AAN6PD38"/>
<name>A0AAN6PD38_9PEZI</name>
<feature type="repeat" description="ANK" evidence="1">
    <location>
        <begin position="401"/>
        <end position="433"/>
    </location>
</feature>
<gene>
    <name evidence="3" type="ORF">C8A01DRAFT_19300</name>
</gene>
<dbReference type="SMART" id="SM00248">
    <property type="entry name" value="ANK"/>
    <property type="match status" value="6"/>
</dbReference>
<accession>A0AAN6PD38</accession>